<dbReference type="PROSITE" id="PS50943">
    <property type="entry name" value="HTH_CROC1"/>
    <property type="match status" value="1"/>
</dbReference>
<dbReference type="Pfam" id="PF01381">
    <property type="entry name" value="HTH_3"/>
    <property type="match status" value="1"/>
</dbReference>
<dbReference type="PANTHER" id="PTHR46558">
    <property type="entry name" value="TRACRIPTIONAL REGULATORY PROTEIN-RELATED-RELATED"/>
    <property type="match status" value="1"/>
</dbReference>
<protein>
    <submittedName>
        <fullName evidence="3">DNA-binding XRE family transcriptional regulator</fullName>
    </submittedName>
</protein>
<sequence>MQSTLGERLKILRHNNNMTQEEVSKYLNVQRQSYSHYENDKRMPSLDILIRLTKLYSISLTSLLDAAASYEEEVNNVHLIPLNQTEAGIICDYRALSPVHQNDVLDYLAFKKFVSGRKE</sequence>
<dbReference type="Proteomes" id="UP000245412">
    <property type="component" value="Unassembled WGS sequence"/>
</dbReference>
<reference evidence="3 4" key="1">
    <citation type="submission" date="2018-05" db="EMBL/GenBank/DDBJ databases">
        <authorList>
            <person name="Goeker M."/>
            <person name="Huntemann M."/>
            <person name="Clum A."/>
            <person name="Pillay M."/>
            <person name="Palaniappan K."/>
            <person name="Varghese N."/>
            <person name="Mikhailova N."/>
            <person name="Stamatis D."/>
            <person name="Reddy T."/>
            <person name="Daum C."/>
            <person name="Shapiro N."/>
            <person name="Ivanova N."/>
            <person name="Kyrpides N."/>
            <person name="Woyke T."/>
        </authorList>
    </citation>
    <scope>NUCLEOTIDE SEQUENCE [LARGE SCALE GENOMIC DNA]</scope>
    <source>
        <strain evidence="3 4">DSM 26524</strain>
    </source>
</reference>
<evidence type="ECO:0000313" key="3">
    <source>
        <dbReference type="EMBL" id="PWJ74647.1"/>
    </source>
</evidence>
<feature type="domain" description="HTH cro/C1-type" evidence="2">
    <location>
        <begin position="9"/>
        <end position="63"/>
    </location>
</feature>
<name>A0AB73T2K4_9FIRM</name>
<accession>A0AB73T2K4</accession>
<dbReference type="EMBL" id="QGGY01000008">
    <property type="protein sequence ID" value="PWJ74647.1"/>
    <property type="molecule type" value="Genomic_DNA"/>
</dbReference>
<dbReference type="CDD" id="cd00093">
    <property type="entry name" value="HTH_XRE"/>
    <property type="match status" value="1"/>
</dbReference>
<gene>
    <name evidence="3" type="ORF">C7383_10876</name>
</gene>
<dbReference type="PANTHER" id="PTHR46558:SF11">
    <property type="entry name" value="HTH-TYPE TRANSCRIPTIONAL REGULATOR XRE"/>
    <property type="match status" value="1"/>
</dbReference>
<keyword evidence="1 3" id="KW-0238">DNA-binding</keyword>
<keyword evidence="4" id="KW-1185">Reference proteome</keyword>
<dbReference type="Gene3D" id="1.10.260.40">
    <property type="entry name" value="lambda repressor-like DNA-binding domains"/>
    <property type="match status" value="1"/>
</dbReference>
<organism evidence="3 4">
    <name type="scientific">Murimonas intestini</name>
    <dbReference type="NCBI Taxonomy" id="1337051"/>
    <lineage>
        <taxon>Bacteria</taxon>
        <taxon>Bacillati</taxon>
        <taxon>Bacillota</taxon>
        <taxon>Clostridia</taxon>
        <taxon>Lachnospirales</taxon>
        <taxon>Lachnospiraceae</taxon>
        <taxon>Murimonas</taxon>
    </lineage>
</organism>
<dbReference type="GO" id="GO:0003677">
    <property type="term" value="F:DNA binding"/>
    <property type="evidence" value="ECO:0007669"/>
    <property type="project" value="UniProtKB-KW"/>
</dbReference>
<evidence type="ECO:0000259" key="2">
    <source>
        <dbReference type="PROSITE" id="PS50943"/>
    </source>
</evidence>
<dbReference type="InterPro" id="IPR010982">
    <property type="entry name" value="Lambda_DNA-bd_dom_sf"/>
</dbReference>
<proteinExistence type="predicted"/>
<dbReference type="AlphaFoldDB" id="A0AB73T2K4"/>
<dbReference type="InterPro" id="IPR001387">
    <property type="entry name" value="Cro/C1-type_HTH"/>
</dbReference>
<dbReference type="SUPFAM" id="SSF47413">
    <property type="entry name" value="lambda repressor-like DNA-binding domains"/>
    <property type="match status" value="1"/>
</dbReference>
<dbReference type="SMART" id="SM00530">
    <property type="entry name" value="HTH_XRE"/>
    <property type="match status" value="1"/>
</dbReference>
<evidence type="ECO:0000256" key="1">
    <source>
        <dbReference type="ARBA" id="ARBA00023125"/>
    </source>
</evidence>
<evidence type="ECO:0000313" key="4">
    <source>
        <dbReference type="Proteomes" id="UP000245412"/>
    </source>
</evidence>
<dbReference type="RefSeq" id="WP_109627302.1">
    <property type="nucleotide sequence ID" value="NZ_CABJAT010000003.1"/>
</dbReference>
<comment type="caution">
    <text evidence="3">The sequence shown here is derived from an EMBL/GenBank/DDBJ whole genome shotgun (WGS) entry which is preliminary data.</text>
</comment>